<name>A0A699ZD48_HAELA</name>
<dbReference type="AlphaFoldDB" id="A0A699ZD48"/>
<dbReference type="InterPro" id="IPR002013">
    <property type="entry name" value="SAC_dom"/>
</dbReference>
<evidence type="ECO:0000313" key="7">
    <source>
        <dbReference type="EMBL" id="GFH19715.1"/>
    </source>
</evidence>
<dbReference type="GO" id="GO:0046856">
    <property type="term" value="P:phosphatidylinositol dephosphorylation"/>
    <property type="evidence" value="ECO:0007669"/>
    <property type="project" value="InterPro"/>
</dbReference>
<evidence type="ECO:0000259" key="6">
    <source>
        <dbReference type="Pfam" id="PF02383"/>
    </source>
</evidence>
<sequence length="104" mass="11840">MYQATALHFADLRRRYGDPLVVLNLLKSRERRPREVLLRRELAAAISLLNAQTKQRSQRVIYLPWDFQKHLKQAQGSAAMLLSEMSALTTTALDATSLFALNSL</sequence>
<keyword evidence="8" id="KW-1185">Reference proteome</keyword>
<organism evidence="7 8">
    <name type="scientific">Haematococcus lacustris</name>
    <name type="common">Green alga</name>
    <name type="synonym">Haematococcus pluvialis</name>
    <dbReference type="NCBI Taxonomy" id="44745"/>
    <lineage>
        <taxon>Eukaryota</taxon>
        <taxon>Viridiplantae</taxon>
        <taxon>Chlorophyta</taxon>
        <taxon>core chlorophytes</taxon>
        <taxon>Chlorophyceae</taxon>
        <taxon>CS clade</taxon>
        <taxon>Chlamydomonadales</taxon>
        <taxon>Haematococcaceae</taxon>
        <taxon>Haematococcus</taxon>
    </lineage>
</organism>
<evidence type="ECO:0000256" key="4">
    <source>
        <dbReference type="ARBA" id="ARBA00023337"/>
    </source>
</evidence>
<proteinExistence type="predicted"/>
<evidence type="ECO:0000313" key="8">
    <source>
        <dbReference type="Proteomes" id="UP000485058"/>
    </source>
</evidence>
<evidence type="ECO:0000256" key="5">
    <source>
        <dbReference type="ARBA" id="ARBA00023464"/>
    </source>
</evidence>
<keyword evidence="3" id="KW-0472">Membrane</keyword>
<feature type="non-terminal residue" evidence="7">
    <location>
        <position position="1"/>
    </location>
</feature>
<comment type="subunit">
    <text evidence="5">Component of the PI(3,5)P2 regulatory complex at least composed of ATG18, SAC/FIG4, FAB1 and VAC14.</text>
</comment>
<dbReference type="Pfam" id="PF02383">
    <property type="entry name" value="Syja_N"/>
    <property type="match status" value="1"/>
</dbReference>
<reference evidence="7 8" key="1">
    <citation type="submission" date="2020-02" db="EMBL/GenBank/DDBJ databases">
        <title>Draft genome sequence of Haematococcus lacustris strain NIES-144.</title>
        <authorList>
            <person name="Morimoto D."/>
            <person name="Nakagawa S."/>
            <person name="Yoshida T."/>
            <person name="Sawayama S."/>
        </authorList>
    </citation>
    <scope>NUCLEOTIDE SEQUENCE [LARGE SCALE GENOMIC DNA]</scope>
    <source>
        <strain evidence="7 8">NIES-144</strain>
    </source>
</reference>
<feature type="non-terminal residue" evidence="7">
    <location>
        <position position="104"/>
    </location>
</feature>
<protein>
    <submittedName>
        <fullName evidence="7">SAC domain-containing protein</fullName>
    </submittedName>
</protein>
<comment type="subcellular location">
    <subcellularLocation>
        <location evidence="1">Vacuole membrane</location>
        <topology evidence="1">Peripheral membrane protein</topology>
    </subcellularLocation>
</comment>
<dbReference type="PANTHER" id="PTHR45738:SF5">
    <property type="entry name" value="POLYPHOSPHOINOSITIDE PHOSPHATASE"/>
    <property type="match status" value="1"/>
</dbReference>
<dbReference type="Proteomes" id="UP000485058">
    <property type="component" value="Unassembled WGS sequence"/>
</dbReference>
<dbReference type="PANTHER" id="PTHR45738">
    <property type="entry name" value="POLYPHOSPHOINOSITIDE PHOSPHATASE"/>
    <property type="match status" value="1"/>
</dbReference>
<evidence type="ECO:0000256" key="3">
    <source>
        <dbReference type="ARBA" id="ARBA00023136"/>
    </source>
</evidence>
<dbReference type="GO" id="GO:0043813">
    <property type="term" value="F:phosphatidylinositol-3,5-bisphosphate 5-phosphatase activity"/>
    <property type="evidence" value="ECO:0007669"/>
    <property type="project" value="InterPro"/>
</dbReference>
<comment type="caution">
    <text evidence="7">The sequence shown here is derived from an EMBL/GenBank/DDBJ whole genome shotgun (WGS) entry which is preliminary data.</text>
</comment>
<feature type="domain" description="SAC" evidence="6">
    <location>
        <begin position="3"/>
        <end position="72"/>
    </location>
</feature>
<evidence type="ECO:0000256" key="2">
    <source>
        <dbReference type="ARBA" id="ARBA00022801"/>
    </source>
</evidence>
<keyword evidence="2" id="KW-0378">Hydrolase</keyword>
<accession>A0A699ZD48</accession>
<gene>
    <name evidence="7" type="ORF">HaLaN_16712</name>
</gene>
<dbReference type="GO" id="GO:0005774">
    <property type="term" value="C:vacuolar membrane"/>
    <property type="evidence" value="ECO:0007669"/>
    <property type="project" value="UniProtKB-SubCell"/>
</dbReference>
<comment type="catalytic activity">
    <reaction evidence="4">
        <text>a 1,2-diacyl-sn-glycero-3-phospho-(1D-myo-inositol-3,5-bisphosphate) + H2O = a 1,2-diacyl-sn-glycero-3-phospho-(1D-myo-inositol-3-phosphate) + phosphate</text>
        <dbReference type="Rhea" id="RHEA:32955"/>
        <dbReference type="ChEBI" id="CHEBI:15377"/>
        <dbReference type="ChEBI" id="CHEBI:43474"/>
        <dbReference type="ChEBI" id="CHEBI:57923"/>
        <dbReference type="ChEBI" id="CHEBI:58088"/>
    </reaction>
</comment>
<evidence type="ECO:0000256" key="1">
    <source>
        <dbReference type="ARBA" id="ARBA00004148"/>
    </source>
</evidence>
<dbReference type="EMBL" id="BLLF01001509">
    <property type="protein sequence ID" value="GFH19715.1"/>
    <property type="molecule type" value="Genomic_DNA"/>
</dbReference>
<dbReference type="InterPro" id="IPR043573">
    <property type="entry name" value="Fig4-like"/>
</dbReference>